<name>A0A9B0U4C8_CHRAS</name>
<dbReference type="OrthoDB" id="9684161at2759"/>
<dbReference type="GO" id="GO:0006955">
    <property type="term" value="P:immune response"/>
    <property type="evidence" value="ECO:0007669"/>
    <property type="project" value="TreeGrafter"/>
</dbReference>
<proteinExistence type="predicted"/>
<dbReference type="RefSeq" id="XP_006875737.1">
    <property type="nucleotide sequence ID" value="XM_006875675.1"/>
</dbReference>
<evidence type="ECO:0000256" key="1">
    <source>
        <dbReference type="ARBA" id="ARBA00023180"/>
    </source>
</evidence>
<evidence type="ECO:0000313" key="4">
    <source>
        <dbReference type="Proteomes" id="UP000504623"/>
    </source>
</evidence>
<dbReference type="Pfam" id="PF00129">
    <property type="entry name" value="MHC_I"/>
    <property type="match status" value="2"/>
</dbReference>
<dbReference type="AlphaFoldDB" id="A0A9B0U4C8"/>
<dbReference type="InterPro" id="IPR011162">
    <property type="entry name" value="MHC_I/II-like_Ag-recog"/>
</dbReference>
<dbReference type="GeneID" id="102820238"/>
<dbReference type="GO" id="GO:0005615">
    <property type="term" value="C:extracellular space"/>
    <property type="evidence" value="ECO:0007669"/>
    <property type="project" value="TreeGrafter"/>
</dbReference>
<keyword evidence="4" id="KW-1185">Reference proteome</keyword>
<dbReference type="PANTHER" id="PTHR16675:SF154">
    <property type="entry name" value="MHC CLASS I POLYPEPTIDE-RELATED SEQUENCE A-RELATED"/>
    <property type="match status" value="1"/>
</dbReference>
<gene>
    <name evidence="5" type="primary">LOC102820238</name>
</gene>
<dbReference type="PANTHER" id="PTHR16675">
    <property type="entry name" value="MHC CLASS I-RELATED"/>
    <property type="match status" value="1"/>
</dbReference>
<dbReference type="InterPro" id="IPR011161">
    <property type="entry name" value="MHC_I-like_Ag-recog"/>
</dbReference>
<dbReference type="GO" id="GO:0009897">
    <property type="term" value="C:external side of plasma membrane"/>
    <property type="evidence" value="ECO:0007669"/>
    <property type="project" value="TreeGrafter"/>
</dbReference>
<dbReference type="SUPFAM" id="SSF54452">
    <property type="entry name" value="MHC antigen-recognition domain"/>
    <property type="match status" value="1"/>
</dbReference>
<dbReference type="InterPro" id="IPR050208">
    <property type="entry name" value="MHC_class-I_related"/>
</dbReference>
<sequence>MARECAEPGVPRLCSGLHSLPYNTTVVSQEGSGQPRFLTEGHFNGKPFLYYDSENGQAEPWGPWAETHLGAENDSGLHSFQEKLGCEIQEDSYLRGFWNYSYDGEPFFSYDLETQAWTVFRPSAQTLAMTTKKTWDALPMTHEPSQPPPLPSKTPSSYQPKGLGFHGPKQPVSNMELEGWA</sequence>
<protein>
    <submittedName>
        <fullName evidence="5">MHC class I polypeptide-related sequence B-like</fullName>
    </submittedName>
</protein>
<evidence type="ECO:0000313" key="5">
    <source>
        <dbReference type="RefSeq" id="XP_006875737.1"/>
    </source>
</evidence>
<evidence type="ECO:0000259" key="3">
    <source>
        <dbReference type="Pfam" id="PF00129"/>
    </source>
</evidence>
<accession>A0A9B0U4C8</accession>
<dbReference type="Gene3D" id="3.30.500.10">
    <property type="entry name" value="MHC class I-like antigen recognition-like"/>
    <property type="match status" value="2"/>
</dbReference>
<dbReference type="Proteomes" id="UP000504623">
    <property type="component" value="Unplaced"/>
</dbReference>
<keyword evidence="1" id="KW-0325">Glycoprotein</keyword>
<feature type="domain" description="MHC class I-like antigen recognition-like" evidence="3">
    <location>
        <begin position="17"/>
        <end position="67"/>
    </location>
</feature>
<evidence type="ECO:0000256" key="2">
    <source>
        <dbReference type="SAM" id="MobiDB-lite"/>
    </source>
</evidence>
<organism evidence="4 5">
    <name type="scientific">Chrysochloris asiatica</name>
    <name type="common">Cape golden mole</name>
    <dbReference type="NCBI Taxonomy" id="185453"/>
    <lineage>
        <taxon>Eukaryota</taxon>
        <taxon>Metazoa</taxon>
        <taxon>Chordata</taxon>
        <taxon>Craniata</taxon>
        <taxon>Vertebrata</taxon>
        <taxon>Euteleostomi</taxon>
        <taxon>Mammalia</taxon>
        <taxon>Eutheria</taxon>
        <taxon>Afrotheria</taxon>
        <taxon>Chrysochloridae</taxon>
        <taxon>Chrysochlorinae</taxon>
        <taxon>Chrysochloris</taxon>
    </lineage>
</organism>
<feature type="region of interest" description="Disordered" evidence="2">
    <location>
        <begin position="138"/>
        <end position="181"/>
    </location>
</feature>
<feature type="domain" description="MHC class I-like antigen recognition-like" evidence="3">
    <location>
        <begin position="73"/>
        <end position="141"/>
    </location>
</feature>
<reference evidence="5" key="1">
    <citation type="submission" date="2025-08" db="UniProtKB">
        <authorList>
            <consortium name="RefSeq"/>
        </authorList>
    </citation>
    <scope>IDENTIFICATION</scope>
    <source>
        <tissue evidence="5">Spleen</tissue>
    </source>
</reference>
<dbReference type="InterPro" id="IPR037055">
    <property type="entry name" value="MHC_I-like_Ag-recog_sf"/>
</dbReference>